<evidence type="ECO:0000256" key="6">
    <source>
        <dbReference type="SAM" id="Phobius"/>
    </source>
</evidence>
<name>A0A8J2ZJD0_9RHOB</name>
<dbReference type="Proteomes" id="UP000617145">
    <property type="component" value="Unassembled WGS sequence"/>
</dbReference>
<protein>
    <submittedName>
        <fullName evidence="8">Membrane protein</fullName>
    </submittedName>
</protein>
<feature type="transmembrane region" description="Helical" evidence="6">
    <location>
        <begin position="45"/>
        <end position="71"/>
    </location>
</feature>
<reference evidence="8" key="2">
    <citation type="submission" date="2020-09" db="EMBL/GenBank/DDBJ databases">
        <authorList>
            <person name="Sun Q."/>
            <person name="Zhou Y."/>
        </authorList>
    </citation>
    <scope>NUCLEOTIDE SEQUENCE</scope>
    <source>
        <strain evidence="8">CGMCC 1.15762</strain>
    </source>
</reference>
<comment type="caution">
    <text evidence="8">The sequence shown here is derived from an EMBL/GenBank/DDBJ whole genome shotgun (WGS) entry which is preliminary data.</text>
</comment>
<reference evidence="8" key="1">
    <citation type="journal article" date="2014" name="Int. J. Syst. Evol. Microbiol.">
        <title>Complete genome sequence of Corynebacterium casei LMG S-19264T (=DSM 44701T), isolated from a smear-ripened cheese.</title>
        <authorList>
            <consortium name="US DOE Joint Genome Institute (JGI-PGF)"/>
            <person name="Walter F."/>
            <person name="Albersmeier A."/>
            <person name="Kalinowski J."/>
            <person name="Ruckert C."/>
        </authorList>
    </citation>
    <scope>NUCLEOTIDE SEQUENCE</scope>
    <source>
        <strain evidence="8">CGMCC 1.15762</strain>
    </source>
</reference>
<feature type="domain" description="VTT" evidence="7">
    <location>
        <begin position="41"/>
        <end position="151"/>
    </location>
</feature>
<evidence type="ECO:0000256" key="2">
    <source>
        <dbReference type="ARBA" id="ARBA00022475"/>
    </source>
</evidence>
<feature type="transmembrane region" description="Helical" evidence="6">
    <location>
        <begin position="16"/>
        <end position="39"/>
    </location>
</feature>
<keyword evidence="2" id="KW-1003">Cell membrane</keyword>
<evidence type="ECO:0000256" key="1">
    <source>
        <dbReference type="ARBA" id="ARBA00004651"/>
    </source>
</evidence>
<proteinExistence type="predicted"/>
<evidence type="ECO:0000313" key="9">
    <source>
        <dbReference type="Proteomes" id="UP000617145"/>
    </source>
</evidence>
<organism evidence="8 9">
    <name type="scientific">Salipiger pallidus</name>
    <dbReference type="NCBI Taxonomy" id="1775170"/>
    <lineage>
        <taxon>Bacteria</taxon>
        <taxon>Pseudomonadati</taxon>
        <taxon>Pseudomonadota</taxon>
        <taxon>Alphaproteobacteria</taxon>
        <taxon>Rhodobacterales</taxon>
        <taxon>Roseobacteraceae</taxon>
        <taxon>Salipiger</taxon>
    </lineage>
</organism>
<evidence type="ECO:0000256" key="3">
    <source>
        <dbReference type="ARBA" id="ARBA00022692"/>
    </source>
</evidence>
<keyword evidence="5 6" id="KW-0472">Membrane</keyword>
<keyword evidence="3 6" id="KW-0812">Transmembrane</keyword>
<dbReference type="PANTHER" id="PTHR42709:SF6">
    <property type="entry name" value="UNDECAPRENYL PHOSPHATE TRANSPORTER A"/>
    <property type="match status" value="1"/>
</dbReference>
<feature type="transmembrane region" description="Helical" evidence="6">
    <location>
        <begin position="163"/>
        <end position="184"/>
    </location>
</feature>
<dbReference type="EMBL" id="BMJV01000003">
    <property type="protein sequence ID" value="GGG71270.1"/>
    <property type="molecule type" value="Genomic_DNA"/>
</dbReference>
<dbReference type="RefSeq" id="WP_188789968.1">
    <property type="nucleotide sequence ID" value="NZ_BMJV01000003.1"/>
</dbReference>
<dbReference type="Pfam" id="PF09335">
    <property type="entry name" value="VTT_dom"/>
    <property type="match status" value="1"/>
</dbReference>
<dbReference type="GO" id="GO:0005886">
    <property type="term" value="C:plasma membrane"/>
    <property type="evidence" value="ECO:0007669"/>
    <property type="project" value="UniProtKB-SubCell"/>
</dbReference>
<sequence length="190" mass="20734">MVGLETVTALIAKDGLAILAPIAMLEGPIVTVIAAWLANRGLLDVWSVTVVVILADLVGDALFYCLGRWGLHRLPLRWRYRLGLNRARLGQLAGHFHEKGGRTLVFGKLTHSAGAAVLVAAGLAKMPLWRFTWVNLLATVPKSLFFVVIGYAFGAAYSRIDDWIARASLLVLGLLVLGGIVWLLKRTLKR</sequence>
<evidence type="ECO:0000259" key="7">
    <source>
        <dbReference type="Pfam" id="PF09335"/>
    </source>
</evidence>
<dbReference type="InterPro" id="IPR032816">
    <property type="entry name" value="VTT_dom"/>
</dbReference>
<accession>A0A8J2ZJD0</accession>
<dbReference type="InterPro" id="IPR051311">
    <property type="entry name" value="DedA_domain"/>
</dbReference>
<evidence type="ECO:0000256" key="5">
    <source>
        <dbReference type="ARBA" id="ARBA00023136"/>
    </source>
</evidence>
<comment type="subcellular location">
    <subcellularLocation>
        <location evidence="1">Cell membrane</location>
        <topology evidence="1">Multi-pass membrane protein</topology>
    </subcellularLocation>
</comment>
<evidence type="ECO:0000256" key="4">
    <source>
        <dbReference type="ARBA" id="ARBA00022989"/>
    </source>
</evidence>
<gene>
    <name evidence="8" type="primary">yohD</name>
    <name evidence="8" type="ORF">GCM10011415_18850</name>
</gene>
<dbReference type="PANTHER" id="PTHR42709">
    <property type="entry name" value="ALKALINE PHOSPHATASE LIKE PROTEIN"/>
    <property type="match status" value="1"/>
</dbReference>
<keyword evidence="9" id="KW-1185">Reference proteome</keyword>
<dbReference type="AlphaFoldDB" id="A0A8J2ZJD0"/>
<feature type="transmembrane region" description="Helical" evidence="6">
    <location>
        <begin position="133"/>
        <end position="157"/>
    </location>
</feature>
<keyword evidence="4 6" id="KW-1133">Transmembrane helix</keyword>
<evidence type="ECO:0000313" key="8">
    <source>
        <dbReference type="EMBL" id="GGG71270.1"/>
    </source>
</evidence>